<proteinExistence type="predicted"/>
<protein>
    <recommendedName>
        <fullName evidence="6">G-protein coupled receptors family 1 profile domain-containing protein</fullName>
    </recommendedName>
</protein>
<dbReference type="Gene3D" id="1.20.1070.10">
    <property type="entry name" value="Rhodopsin 7-helix transmembrane proteins"/>
    <property type="match status" value="1"/>
</dbReference>
<evidence type="ECO:0000256" key="5">
    <source>
        <dbReference type="SAM" id="Phobius"/>
    </source>
</evidence>
<sequence>MSLEQNEFVKCISQVFRSPPLTLIKEISTLYSRQMADNSSTAGGFALRQPSYRLIIVQILVIIFLCINMLLIGTFFKTESFHTSTRYLLFAVMLLSDSFLLFMSDIMMVFASFQLTMQVFLCVIFSAVVLLYNMVTPITLTVMTLERYVAICMPLRHAELCSPRSTVHCILIIHGISSIPCMVILSVFFASASLSIYKQNTVCTVNVFILYTWHNDLRSAVSQFFFLIMCIVIIFSYYKIMKVAKAASGENKKSSLRGLKTVLLHAFQLLLCLIQLWIPFIEAAALQIDVNLFANVRYSNYVIFVLASRCLSPLIYGLRDETFFLALKKLYPFYPHISKAV</sequence>
<dbReference type="PANTHER" id="PTHR26451">
    <property type="entry name" value="G_PROTEIN_RECEP_F1_2 DOMAIN-CONTAINING PROTEIN"/>
    <property type="match status" value="1"/>
</dbReference>
<evidence type="ECO:0000313" key="8">
    <source>
        <dbReference type="Proteomes" id="UP000265200"/>
    </source>
</evidence>
<dbReference type="PRINTS" id="PR00237">
    <property type="entry name" value="GPCRRHODOPSN"/>
</dbReference>
<keyword evidence="4 5" id="KW-0472">Membrane</keyword>
<feature type="transmembrane region" description="Helical" evidence="5">
    <location>
        <begin position="220"/>
        <end position="238"/>
    </location>
</feature>
<dbReference type="PANTHER" id="PTHR26451:SF886">
    <property type="entry name" value="GROWTH HORMONE SECRETAGOGUE RECEPTOR TYPE 1-LIKE-RELATED"/>
    <property type="match status" value="1"/>
</dbReference>
<dbReference type="AlphaFoldDB" id="A0A3P9JFH5"/>
<evidence type="ECO:0000256" key="1">
    <source>
        <dbReference type="ARBA" id="ARBA00004370"/>
    </source>
</evidence>
<reference evidence="7" key="4">
    <citation type="submission" date="2025-09" db="UniProtKB">
        <authorList>
            <consortium name="Ensembl"/>
        </authorList>
    </citation>
    <scope>IDENTIFICATION</scope>
    <source>
        <strain evidence="7">HSOK</strain>
    </source>
</reference>
<dbReference type="FunFam" id="1.20.1070.10:FF:000096">
    <property type="entry name" value="Odorant receptor 131-2"/>
    <property type="match status" value="1"/>
</dbReference>
<dbReference type="Pfam" id="PF00001">
    <property type="entry name" value="7tm_1"/>
    <property type="match status" value="1"/>
</dbReference>
<feature type="transmembrane region" description="Helical" evidence="5">
    <location>
        <begin position="298"/>
        <end position="318"/>
    </location>
</feature>
<evidence type="ECO:0000259" key="6">
    <source>
        <dbReference type="PROSITE" id="PS50262"/>
    </source>
</evidence>
<evidence type="ECO:0000256" key="4">
    <source>
        <dbReference type="ARBA" id="ARBA00023136"/>
    </source>
</evidence>
<dbReference type="InterPro" id="IPR000276">
    <property type="entry name" value="GPCR_Rhodpsn"/>
</dbReference>
<accession>A0A3P9JFH5</accession>
<evidence type="ECO:0000256" key="3">
    <source>
        <dbReference type="ARBA" id="ARBA00022989"/>
    </source>
</evidence>
<feature type="transmembrane region" description="Helical" evidence="5">
    <location>
        <begin position="88"/>
        <end position="111"/>
    </location>
</feature>
<dbReference type="GO" id="GO:0016020">
    <property type="term" value="C:membrane"/>
    <property type="evidence" value="ECO:0007669"/>
    <property type="project" value="UniProtKB-SubCell"/>
</dbReference>
<comment type="subcellular location">
    <subcellularLocation>
        <location evidence="1">Membrane</location>
    </subcellularLocation>
</comment>
<dbReference type="PROSITE" id="PS50262">
    <property type="entry name" value="G_PROTEIN_RECEP_F1_2"/>
    <property type="match status" value="1"/>
</dbReference>
<feature type="transmembrane region" description="Helical" evidence="5">
    <location>
        <begin position="55"/>
        <end position="76"/>
    </location>
</feature>
<dbReference type="Proteomes" id="UP000265200">
    <property type="component" value="Chromosome 13"/>
</dbReference>
<feature type="transmembrane region" description="Helical" evidence="5">
    <location>
        <begin position="166"/>
        <end position="190"/>
    </location>
</feature>
<dbReference type="InterPro" id="IPR052921">
    <property type="entry name" value="GPCR1_Superfamily_Member"/>
</dbReference>
<dbReference type="SUPFAM" id="SSF81321">
    <property type="entry name" value="Family A G protein-coupled receptor-like"/>
    <property type="match status" value="1"/>
</dbReference>
<dbReference type="InterPro" id="IPR017452">
    <property type="entry name" value="GPCR_Rhodpsn_7TM"/>
</dbReference>
<keyword evidence="2 5" id="KW-0812">Transmembrane</keyword>
<dbReference type="Ensembl" id="ENSORLT00015021752.1">
    <property type="protein sequence ID" value="ENSORLP00015031060.1"/>
    <property type="gene ID" value="ENSORLG00015015111.1"/>
</dbReference>
<reference evidence="7" key="3">
    <citation type="submission" date="2025-08" db="UniProtKB">
        <authorList>
            <consortium name="Ensembl"/>
        </authorList>
    </citation>
    <scope>IDENTIFICATION</scope>
    <source>
        <strain evidence="7">HSOK</strain>
    </source>
</reference>
<feature type="domain" description="G-protein coupled receptors family 1 profile" evidence="6">
    <location>
        <begin position="67"/>
        <end position="316"/>
    </location>
</feature>
<dbReference type="GO" id="GO:0004930">
    <property type="term" value="F:G protein-coupled receptor activity"/>
    <property type="evidence" value="ECO:0007669"/>
    <property type="project" value="InterPro"/>
</dbReference>
<keyword evidence="3 5" id="KW-1133">Transmembrane helix</keyword>
<name>A0A3P9JFH5_ORYLA</name>
<dbReference type="CDD" id="cd00637">
    <property type="entry name" value="7tm_classA_rhodopsin-like"/>
    <property type="match status" value="1"/>
</dbReference>
<feature type="transmembrane region" description="Helical" evidence="5">
    <location>
        <begin position="117"/>
        <end position="145"/>
    </location>
</feature>
<evidence type="ECO:0000313" key="7">
    <source>
        <dbReference type="Ensembl" id="ENSORLP00015031060.1"/>
    </source>
</evidence>
<evidence type="ECO:0000256" key="2">
    <source>
        <dbReference type="ARBA" id="ARBA00022692"/>
    </source>
</evidence>
<reference evidence="7 8" key="2">
    <citation type="submission" date="2017-04" db="EMBL/GenBank/DDBJ databases">
        <title>CpG methylation of centromeres and impact of large insertions on vertebrate speciation.</title>
        <authorList>
            <person name="Ichikawa K."/>
            <person name="Yoshimura J."/>
            <person name="Morishita S."/>
        </authorList>
    </citation>
    <scope>NUCLEOTIDE SEQUENCE</scope>
    <source>
        <strain evidence="7 8">HSOK</strain>
    </source>
</reference>
<organism evidence="7 8">
    <name type="scientific">Oryzias latipes</name>
    <name type="common">Japanese rice fish</name>
    <name type="synonym">Japanese killifish</name>
    <dbReference type="NCBI Taxonomy" id="8090"/>
    <lineage>
        <taxon>Eukaryota</taxon>
        <taxon>Metazoa</taxon>
        <taxon>Chordata</taxon>
        <taxon>Craniata</taxon>
        <taxon>Vertebrata</taxon>
        <taxon>Euteleostomi</taxon>
        <taxon>Actinopterygii</taxon>
        <taxon>Neopterygii</taxon>
        <taxon>Teleostei</taxon>
        <taxon>Neoteleostei</taxon>
        <taxon>Acanthomorphata</taxon>
        <taxon>Ovalentaria</taxon>
        <taxon>Atherinomorphae</taxon>
        <taxon>Beloniformes</taxon>
        <taxon>Adrianichthyidae</taxon>
        <taxon>Oryziinae</taxon>
        <taxon>Oryzias</taxon>
    </lineage>
</organism>
<feature type="transmembrane region" description="Helical" evidence="5">
    <location>
        <begin position="259"/>
        <end position="278"/>
    </location>
</feature>
<reference key="1">
    <citation type="journal article" date="2007" name="Nature">
        <title>The medaka draft genome and insights into vertebrate genome evolution.</title>
        <authorList>
            <person name="Kasahara M."/>
            <person name="Naruse K."/>
            <person name="Sasaki S."/>
            <person name="Nakatani Y."/>
            <person name="Qu W."/>
            <person name="Ahsan B."/>
            <person name="Yamada T."/>
            <person name="Nagayasu Y."/>
            <person name="Doi K."/>
            <person name="Kasai Y."/>
            <person name="Jindo T."/>
            <person name="Kobayashi D."/>
            <person name="Shimada A."/>
            <person name="Toyoda A."/>
            <person name="Kuroki Y."/>
            <person name="Fujiyama A."/>
            <person name="Sasaki T."/>
            <person name="Shimizu A."/>
            <person name="Asakawa S."/>
            <person name="Shimizu N."/>
            <person name="Hashimoto S."/>
            <person name="Yang J."/>
            <person name="Lee Y."/>
            <person name="Matsushima K."/>
            <person name="Sugano S."/>
            <person name="Sakaizumi M."/>
            <person name="Narita T."/>
            <person name="Ohishi K."/>
            <person name="Haga S."/>
            <person name="Ohta F."/>
            <person name="Nomoto H."/>
            <person name="Nogata K."/>
            <person name="Morishita T."/>
            <person name="Endo T."/>
            <person name="Shin-I T."/>
            <person name="Takeda H."/>
            <person name="Morishita S."/>
            <person name="Kohara Y."/>
        </authorList>
    </citation>
    <scope>NUCLEOTIDE SEQUENCE [LARGE SCALE GENOMIC DNA]</scope>
    <source>
        <strain>Hd-rR</strain>
    </source>
</reference>